<sequence>MARVNPAGLAKLRARLTPLALAGAQAAADVARDKLSGPGSGRQYARLPNRSSAEGEYPAEQSSRLRDSIDAEGAGSLRARWGALRNVPGYVMALHFKPPDMGGRPFMDDLLQDRDVHRAVRAAMGVKP</sequence>
<organism evidence="2 3">
    <name type="scientific">Deinococcus grandis</name>
    <dbReference type="NCBI Taxonomy" id="57498"/>
    <lineage>
        <taxon>Bacteria</taxon>
        <taxon>Thermotogati</taxon>
        <taxon>Deinococcota</taxon>
        <taxon>Deinococci</taxon>
        <taxon>Deinococcales</taxon>
        <taxon>Deinococcaceae</taxon>
        <taxon>Deinococcus</taxon>
    </lineage>
</organism>
<evidence type="ECO:0000256" key="1">
    <source>
        <dbReference type="SAM" id="MobiDB-lite"/>
    </source>
</evidence>
<dbReference type="AlphaFoldDB" id="A0A100HHG3"/>
<accession>A0A100HHG3</accession>
<protein>
    <submittedName>
        <fullName evidence="2">Uncharacterized protein</fullName>
    </submittedName>
</protein>
<dbReference type="Proteomes" id="UP000056209">
    <property type="component" value="Unassembled WGS sequence"/>
</dbReference>
<dbReference type="OrthoDB" id="73115at2"/>
<evidence type="ECO:0000313" key="3">
    <source>
        <dbReference type="Proteomes" id="UP000056209"/>
    </source>
</evidence>
<gene>
    <name evidence="2" type="ORF">DEIGR_100838</name>
</gene>
<proteinExistence type="predicted"/>
<dbReference type="RefSeq" id="WP_153013623.1">
    <property type="nucleotide sequence ID" value="NZ_BCMS01000001.1"/>
</dbReference>
<feature type="region of interest" description="Disordered" evidence="1">
    <location>
        <begin position="30"/>
        <end position="70"/>
    </location>
</feature>
<dbReference type="EMBL" id="BCMS01000001">
    <property type="protein sequence ID" value="GAQ20811.1"/>
    <property type="molecule type" value="Genomic_DNA"/>
</dbReference>
<comment type="caution">
    <text evidence="2">The sequence shown here is derived from an EMBL/GenBank/DDBJ whole genome shotgun (WGS) entry which is preliminary data.</text>
</comment>
<reference evidence="3" key="1">
    <citation type="submission" date="2015-11" db="EMBL/GenBank/DDBJ databases">
        <title>Draft Genome Sequence of the Radioresistant Bacterium Deinococcus grandis, Isolated from Freshwater Fish in Japan.</title>
        <authorList>
            <person name="Satoh K."/>
            <person name="Onodera T."/>
            <person name="Omoso K."/>
            <person name="Takeda-Yano K."/>
            <person name="Katayama T."/>
            <person name="Oono Y."/>
            <person name="Narumi I."/>
        </authorList>
    </citation>
    <scope>NUCLEOTIDE SEQUENCE [LARGE SCALE GENOMIC DNA]</scope>
    <source>
        <strain evidence="3">ATCC 43672</strain>
    </source>
</reference>
<evidence type="ECO:0000313" key="2">
    <source>
        <dbReference type="EMBL" id="GAQ20811.1"/>
    </source>
</evidence>
<keyword evidence="3" id="KW-1185">Reference proteome</keyword>
<name>A0A100HHG3_9DEIO</name>